<dbReference type="KEGG" id="scy:SCATT_22910"/>
<proteinExistence type="predicted"/>
<dbReference type="Proteomes" id="UP000007842">
    <property type="component" value="Chromosome"/>
</dbReference>
<gene>
    <name evidence="1" type="ordered locus">SCATT_22910</name>
</gene>
<evidence type="ECO:0000313" key="2">
    <source>
        <dbReference type="Proteomes" id="UP000007842"/>
    </source>
</evidence>
<sequence length="43" mass="4547">MSAPLYERPGHPGSRLLGFAWNDGRRDGSARSGALFDMGAPAT</sequence>
<organism evidence="1 2">
    <name type="scientific">Streptantibioticus cattleyicolor (strain ATCC 35852 / DSM 46488 / JCM 4925 / NBRC 14057 / NRRL 8057)</name>
    <name type="common">Streptomyces cattleya</name>
    <dbReference type="NCBI Taxonomy" id="1003195"/>
    <lineage>
        <taxon>Bacteria</taxon>
        <taxon>Bacillati</taxon>
        <taxon>Actinomycetota</taxon>
        <taxon>Actinomycetes</taxon>
        <taxon>Kitasatosporales</taxon>
        <taxon>Streptomycetaceae</taxon>
        <taxon>Streptantibioticus</taxon>
    </lineage>
</organism>
<keyword evidence="2" id="KW-1185">Reference proteome</keyword>
<dbReference type="HOGENOM" id="CLU_3240040_0_0_11"/>
<dbReference type="PATRIC" id="fig|1003195.29.peg.2297"/>
<protein>
    <submittedName>
        <fullName evidence="1">Uncharacterized protein</fullName>
    </submittedName>
</protein>
<reference evidence="2" key="1">
    <citation type="submission" date="2011-12" db="EMBL/GenBank/DDBJ databases">
        <title>Complete genome sequence of Streptomyces cattleya strain DSM 46488.</title>
        <authorList>
            <person name="Ou H.-Y."/>
            <person name="Li P."/>
            <person name="Zhao C."/>
            <person name="O'Hagan D."/>
            <person name="Deng Z."/>
        </authorList>
    </citation>
    <scope>NUCLEOTIDE SEQUENCE [LARGE SCALE GENOMIC DNA]</scope>
    <source>
        <strain evidence="2">ATCC 35852 / DSM 46488 / JCM 4925 / NBRC 14057 / NRRL 8057</strain>
    </source>
</reference>
<name>G8WQD0_STREN</name>
<evidence type="ECO:0000313" key="1">
    <source>
        <dbReference type="EMBL" id="AEW94662.1"/>
    </source>
</evidence>
<dbReference type="EMBL" id="CP003219">
    <property type="protein sequence ID" value="AEW94662.1"/>
    <property type="molecule type" value="Genomic_DNA"/>
</dbReference>
<accession>G8WQD0</accession>
<dbReference type="AlphaFoldDB" id="G8WQD0"/>